<accession>A0A0A9ATP2</accession>
<evidence type="ECO:0000313" key="1">
    <source>
        <dbReference type="EMBL" id="JAD55084.1"/>
    </source>
</evidence>
<proteinExistence type="predicted"/>
<reference evidence="1" key="1">
    <citation type="submission" date="2014-09" db="EMBL/GenBank/DDBJ databases">
        <authorList>
            <person name="Magalhaes I.L.F."/>
            <person name="Oliveira U."/>
            <person name="Santos F.R."/>
            <person name="Vidigal T.H.D.A."/>
            <person name="Brescovit A.D."/>
            <person name="Santos A.J."/>
        </authorList>
    </citation>
    <scope>NUCLEOTIDE SEQUENCE</scope>
    <source>
        <tissue evidence="1">Shoot tissue taken approximately 20 cm above the soil surface</tissue>
    </source>
</reference>
<protein>
    <submittedName>
        <fullName evidence="1">Uncharacterized protein</fullName>
    </submittedName>
</protein>
<organism evidence="1">
    <name type="scientific">Arundo donax</name>
    <name type="common">Giant reed</name>
    <name type="synonym">Donax arundinaceus</name>
    <dbReference type="NCBI Taxonomy" id="35708"/>
    <lineage>
        <taxon>Eukaryota</taxon>
        <taxon>Viridiplantae</taxon>
        <taxon>Streptophyta</taxon>
        <taxon>Embryophyta</taxon>
        <taxon>Tracheophyta</taxon>
        <taxon>Spermatophyta</taxon>
        <taxon>Magnoliopsida</taxon>
        <taxon>Liliopsida</taxon>
        <taxon>Poales</taxon>
        <taxon>Poaceae</taxon>
        <taxon>PACMAD clade</taxon>
        <taxon>Arundinoideae</taxon>
        <taxon>Arundineae</taxon>
        <taxon>Arundo</taxon>
    </lineage>
</organism>
<name>A0A0A9ATP2_ARUDO</name>
<sequence>MIYLCYLVTDHSTATSMDHIIQRVSQAWTAFRLPLLNLLLQAAGQQLGNCFRFNLYVLNP</sequence>
<dbReference type="EMBL" id="GBRH01242811">
    <property type="protein sequence ID" value="JAD55084.1"/>
    <property type="molecule type" value="Transcribed_RNA"/>
</dbReference>
<reference evidence="1" key="2">
    <citation type="journal article" date="2015" name="Data Brief">
        <title>Shoot transcriptome of the giant reed, Arundo donax.</title>
        <authorList>
            <person name="Barrero R.A."/>
            <person name="Guerrero F.D."/>
            <person name="Moolhuijzen P."/>
            <person name="Goolsby J.A."/>
            <person name="Tidwell J."/>
            <person name="Bellgard S.E."/>
            <person name="Bellgard M.I."/>
        </authorList>
    </citation>
    <scope>NUCLEOTIDE SEQUENCE</scope>
    <source>
        <tissue evidence="1">Shoot tissue taken approximately 20 cm above the soil surface</tissue>
    </source>
</reference>
<dbReference type="AlphaFoldDB" id="A0A0A9ATP2"/>